<keyword evidence="4" id="KW-0804">Transcription</keyword>
<keyword evidence="3" id="KW-0238">DNA-binding</keyword>
<dbReference type="PANTHER" id="PTHR31845:SF17">
    <property type="entry name" value="ZN(II)2CYS6 TRANSCRIPTION FACTOR (EUROFUNG)"/>
    <property type="match status" value="1"/>
</dbReference>
<accession>A0AAV9N685</accession>
<dbReference type="GO" id="GO:0005634">
    <property type="term" value="C:nucleus"/>
    <property type="evidence" value="ECO:0007669"/>
    <property type="project" value="UniProtKB-SubCell"/>
</dbReference>
<reference evidence="7 8" key="1">
    <citation type="submission" date="2023-08" db="EMBL/GenBank/DDBJ databases">
        <title>Black Yeasts Isolated from many extreme environments.</title>
        <authorList>
            <person name="Coleine C."/>
            <person name="Stajich J.E."/>
            <person name="Selbmann L."/>
        </authorList>
    </citation>
    <scope>NUCLEOTIDE SEQUENCE [LARGE SCALE GENOMIC DNA]</scope>
    <source>
        <strain evidence="7 8">CCFEE 5792</strain>
    </source>
</reference>
<comment type="caution">
    <text evidence="7">The sequence shown here is derived from an EMBL/GenBank/DDBJ whole genome shotgun (WGS) entry which is preliminary data.</text>
</comment>
<feature type="compositionally biased region" description="Polar residues" evidence="6">
    <location>
        <begin position="21"/>
        <end position="44"/>
    </location>
</feature>
<protein>
    <recommendedName>
        <fullName evidence="9">Transcription factor domain-containing protein</fullName>
    </recommendedName>
</protein>
<organism evidence="7 8">
    <name type="scientific">Exophiala bonariae</name>
    <dbReference type="NCBI Taxonomy" id="1690606"/>
    <lineage>
        <taxon>Eukaryota</taxon>
        <taxon>Fungi</taxon>
        <taxon>Dikarya</taxon>
        <taxon>Ascomycota</taxon>
        <taxon>Pezizomycotina</taxon>
        <taxon>Eurotiomycetes</taxon>
        <taxon>Chaetothyriomycetidae</taxon>
        <taxon>Chaetothyriales</taxon>
        <taxon>Herpotrichiellaceae</taxon>
        <taxon>Exophiala</taxon>
    </lineage>
</organism>
<feature type="compositionally biased region" description="Basic and acidic residues" evidence="6">
    <location>
        <begin position="1"/>
        <end position="17"/>
    </location>
</feature>
<feature type="region of interest" description="Disordered" evidence="6">
    <location>
        <begin position="1"/>
        <end position="57"/>
    </location>
</feature>
<feature type="region of interest" description="Disordered" evidence="6">
    <location>
        <begin position="602"/>
        <end position="626"/>
    </location>
</feature>
<evidence type="ECO:0000313" key="7">
    <source>
        <dbReference type="EMBL" id="KAK5048492.1"/>
    </source>
</evidence>
<dbReference type="GeneID" id="89973757"/>
<evidence type="ECO:0000256" key="4">
    <source>
        <dbReference type="ARBA" id="ARBA00023163"/>
    </source>
</evidence>
<dbReference type="EMBL" id="JAVRRD010000021">
    <property type="protein sequence ID" value="KAK5048492.1"/>
    <property type="molecule type" value="Genomic_DNA"/>
</dbReference>
<keyword evidence="8" id="KW-1185">Reference proteome</keyword>
<dbReference type="RefSeq" id="XP_064703851.1">
    <property type="nucleotide sequence ID" value="XM_064849148.1"/>
</dbReference>
<comment type="subcellular location">
    <subcellularLocation>
        <location evidence="1">Nucleus</location>
    </subcellularLocation>
</comment>
<evidence type="ECO:0000256" key="5">
    <source>
        <dbReference type="ARBA" id="ARBA00023242"/>
    </source>
</evidence>
<sequence length="705" mass="78495">MRCAKAKRDCVVPDSHRGSPALSQESQPNDNETSSYGGLSQLGNPENMPEVVPHTTETPSLAQQLVTGAPNNLQPRINMGGTAKSSGHVKISNLPSVYMTSPLGTIDAQLLASSTSEVPSQLGLSNQTSSEPNFAPPPYEMRVNDLLSLLQYFRAKIVQNVLFMAPSDLDDLPSLIQGRPELAYSIAFTTAWFVPGYGPMRASLTPHVLKIVRANHYSMRRTDDDMWTLLQALGVLYLYASPIDSEEPEGSTPHYPELSFRFLKPLVESLAIYASIHRSYEDLTKGVDLVTPSGNFCPALRRYLFWLWLFTSSQQYSLITRTPPTISEDSIIKSAPNLLSAIQDDAFIRKILAQVELYLLWAKSGIKYPNLREWWSSPQAELDIASTKEMLTEFDKILLDWRQKWSLEDNATAPGMNADRFNNTTVESLFRYARFHISTYATRTLYKAMTESTEADPSTSRLVALSPQLTELFSRSVDAAVSWTRFFIDLDPVAIETARYVPAINFTKITFSCVFLIMAAEVLAGPDLNLDRHLQSVRDAASCMRELGVDENAPPRVYANRILRRLQATDTSRLLDAIRIVPHPSSQERQANVCANALSSVDSQDNHRSYGSGSTMPGSSGQTLNPDATTEPDFPFFDFNVFLENDEDDIFNFDKTWGGKSLEEIAALFGDEMAVENLNDVDPNAKVLATTKHVEIESSHDKSKV</sequence>
<evidence type="ECO:0000256" key="3">
    <source>
        <dbReference type="ARBA" id="ARBA00023125"/>
    </source>
</evidence>
<gene>
    <name evidence="7" type="ORF">LTR84_005582</name>
</gene>
<dbReference type="CDD" id="cd12148">
    <property type="entry name" value="fungal_TF_MHR"/>
    <property type="match status" value="1"/>
</dbReference>
<evidence type="ECO:0000256" key="2">
    <source>
        <dbReference type="ARBA" id="ARBA00023015"/>
    </source>
</evidence>
<dbReference type="AlphaFoldDB" id="A0AAV9N685"/>
<keyword evidence="2" id="KW-0805">Transcription regulation</keyword>
<proteinExistence type="predicted"/>
<evidence type="ECO:0008006" key="9">
    <source>
        <dbReference type="Google" id="ProtNLM"/>
    </source>
</evidence>
<dbReference type="GO" id="GO:0000981">
    <property type="term" value="F:DNA-binding transcription factor activity, RNA polymerase II-specific"/>
    <property type="evidence" value="ECO:0007669"/>
    <property type="project" value="TreeGrafter"/>
</dbReference>
<evidence type="ECO:0000256" key="6">
    <source>
        <dbReference type="SAM" id="MobiDB-lite"/>
    </source>
</evidence>
<evidence type="ECO:0000313" key="8">
    <source>
        <dbReference type="Proteomes" id="UP001358417"/>
    </source>
</evidence>
<dbReference type="InterPro" id="IPR051089">
    <property type="entry name" value="prtT"/>
</dbReference>
<keyword evidence="5" id="KW-0539">Nucleus</keyword>
<dbReference type="GO" id="GO:0000976">
    <property type="term" value="F:transcription cis-regulatory region binding"/>
    <property type="evidence" value="ECO:0007669"/>
    <property type="project" value="TreeGrafter"/>
</dbReference>
<dbReference type="PANTHER" id="PTHR31845">
    <property type="entry name" value="FINGER DOMAIN PROTEIN, PUTATIVE-RELATED"/>
    <property type="match status" value="1"/>
</dbReference>
<evidence type="ECO:0000256" key="1">
    <source>
        <dbReference type="ARBA" id="ARBA00004123"/>
    </source>
</evidence>
<dbReference type="Proteomes" id="UP001358417">
    <property type="component" value="Unassembled WGS sequence"/>
</dbReference>
<name>A0AAV9N685_9EURO</name>